<dbReference type="InterPro" id="IPR001636">
    <property type="entry name" value="SAICAR_synth"/>
</dbReference>
<evidence type="ECO:0000313" key="9">
    <source>
        <dbReference type="EMBL" id="CAB4657066.1"/>
    </source>
</evidence>
<dbReference type="SUPFAM" id="SSF56104">
    <property type="entry name" value="SAICAR synthase-like"/>
    <property type="match status" value="1"/>
</dbReference>
<dbReference type="PROSITE" id="PS01058">
    <property type="entry name" value="SAICAR_SYNTHETASE_2"/>
    <property type="match status" value="1"/>
</dbReference>
<protein>
    <recommendedName>
        <fullName evidence="3">phosphoribosylaminoimidazolesuccinocarboxamide synthase</fullName>
        <ecNumber evidence="3">6.3.2.6</ecNumber>
    </recommendedName>
</protein>
<comment type="similarity">
    <text evidence="2">Belongs to the SAICAR synthetase family.</text>
</comment>
<evidence type="ECO:0000256" key="2">
    <source>
        <dbReference type="ARBA" id="ARBA00010190"/>
    </source>
</evidence>
<dbReference type="NCBIfam" id="TIGR00081">
    <property type="entry name" value="purC"/>
    <property type="match status" value="1"/>
</dbReference>
<dbReference type="GO" id="GO:0005737">
    <property type="term" value="C:cytoplasm"/>
    <property type="evidence" value="ECO:0007669"/>
    <property type="project" value="TreeGrafter"/>
</dbReference>
<organism evidence="9">
    <name type="scientific">freshwater metagenome</name>
    <dbReference type="NCBI Taxonomy" id="449393"/>
    <lineage>
        <taxon>unclassified sequences</taxon>
        <taxon>metagenomes</taxon>
        <taxon>ecological metagenomes</taxon>
    </lineage>
</organism>
<gene>
    <name evidence="9" type="ORF">UFOPK2237_00842</name>
</gene>
<dbReference type="GO" id="GO:0005524">
    <property type="term" value="F:ATP binding"/>
    <property type="evidence" value="ECO:0007669"/>
    <property type="project" value="UniProtKB-KW"/>
</dbReference>
<dbReference type="GO" id="GO:0004639">
    <property type="term" value="F:phosphoribosylaminoimidazolesuccinocarboxamide synthase activity"/>
    <property type="evidence" value="ECO:0007669"/>
    <property type="project" value="UniProtKB-EC"/>
</dbReference>
<reference evidence="9" key="1">
    <citation type="submission" date="2020-05" db="EMBL/GenBank/DDBJ databases">
        <authorList>
            <person name="Chiriac C."/>
            <person name="Salcher M."/>
            <person name="Ghai R."/>
            <person name="Kavagutti S V."/>
        </authorList>
    </citation>
    <scope>NUCLEOTIDE SEQUENCE</scope>
</reference>
<evidence type="ECO:0000256" key="3">
    <source>
        <dbReference type="ARBA" id="ARBA00012217"/>
    </source>
</evidence>
<dbReference type="CDD" id="cd01414">
    <property type="entry name" value="SAICAR_synt_Sc"/>
    <property type="match status" value="1"/>
</dbReference>
<dbReference type="AlphaFoldDB" id="A0A6J6L656"/>
<comment type="pathway">
    <text evidence="1">Purine metabolism; IMP biosynthesis via de novo pathway; 5-amino-1-(5-phospho-D-ribosyl)imidazole-4-carboxamide from 5-amino-1-(5-phospho-D-ribosyl)imidazole-4-carboxylate: step 1/2.</text>
</comment>
<dbReference type="EC" id="6.3.2.6" evidence="3"/>
<dbReference type="Gene3D" id="3.30.200.20">
    <property type="entry name" value="Phosphorylase Kinase, domain 1"/>
    <property type="match status" value="1"/>
</dbReference>
<feature type="domain" description="SAICAR synthetase/ADE2 N-terminal" evidence="8">
    <location>
        <begin position="17"/>
        <end position="266"/>
    </location>
</feature>
<keyword evidence="4" id="KW-0436">Ligase</keyword>
<name>A0A6J6L656_9ZZZZ</name>
<dbReference type="InterPro" id="IPR028923">
    <property type="entry name" value="SAICAR_synt/ADE2_N"/>
</dbReference>
<dbReference type="PANTHER" id="PTHR43700">
    <property type="entry name" value="PHOSPHORIBOSYLAMINOIMIDAZOLE-SUCCINOCARBOXAMIDE SYNTHASE"/>
    <property type="match status" value="1"/>
</dbReference>
<keyword evidence="6" id="KW-0658">Purine biosynthesis</keyword>
<dbReference type="UniPathway" id="UPA00074">
    <property type="reaction ID" value="UER00131"/>
</dbReference>
<keyword evidence="7" id="KW-0067">ATP-binding</keyword>
<evidence type="ECO:0000256" key="5">
    <source>
        <dbReference type="ARBA" id="ARBA00022741"/>
    </source>
</evidence>
<dbReference type="GO" id="GO:0006189">
    <property type="term" value="P:'de novo' IMP biosynthetic process"/>
    <property type="evidence" value="ECO:0007669"/>
    <property type="project" value="UniProtKB-UniPathway"/>
</dbReference>
<dbReference type="Pfam" id="PF01259">
    <property type="entry name" value="SAICAR_synt"/>
    <property type="match status" value="1"/>
</dbReference>
<evidence type="ECO:0000259" key="8">
    <source>
        <dbReference type="Pfam" id="PF01259"/>
    </source>
</evidence>
<dbReference type="PROSITE" id="PS01057">
    <property type="entry name" value="SAICAR_SYNTHETASE_1"/>
    <property type="match status" value="1"/>
</dbReference>
<dbReference type="PANTHER" id="PTHR43700:SF1">
    <property type="entry name" value="PHOSPHORIBOSYLAMINOIMIDAZOLE-SUCCINOCARBOXAMIDE SYNTHASE"/>
    <property type="match status" value="1"/>
</dbReference>
<proteinExistence type="inferred from homology"/>
<keyword evidence="5" id="KW-0547">Nucleotide-binding</keyword>
<dbReference type="EMBL" id="CAEZWI010000106">
    <property type="protein sequence ID" value="CAB4657066.1"/>
    <property type="molecule type" value="Genomic_DNA"/>
</dbReference>
<evidence type="ECO:0000256" key="6">
    <source>
        <dbReference type="ARBA" id="ARBA00022755"/>
    </source>
</evidence>
<dbReference type="NCBIfam" id="NF010568">
    <property type="entry name" value="PRK13961.1"/>
    <property type="match status" value="1"/>
</dbReference>
<dbReference type="HAMAP" id="MF_00137">
    <property type="entry name" value="SAICAR_synth"/>
    <property type="match status" value="1"/>
</dbReference>
<dbReference type="FunFam" id="3.30.470.20:FF:000015">
    <property type="entry name" value="Phosphoribosylaminoimidazole-succinocarboxamide synthase"/>
    <property type="match status" value="1"/>
</dbReference>
<evidence type="ECO:0000256" key="7">
    <source>
        <dbReference type="ARBA" id="ARBA00022840"/>
    </source>
</evidence>
<sequence length="298" mass="33299">MTIQPTDYDLGAEFKHVYSGKVRDLYEAPDGRLLFIASDRISAYDWVLPSVIPDKGRILTAMSMWWFDRLQGIVPNHILSTNVPNLVRGRATYCEKLEMLPVECVARGYLAGSGYTDYLRDQSICGNGLPPGLKDGAKLPKTLFTPATKAAIGDHDENVTFDEVITSIGMEEAQQLKRYTTWIYDVAAEIALDRGIILADTKFEFGLGLVGTNKDQIVLADEVLTPDSSRYWPADQWVPGQAQPSYDKQFVRDWLTSPASGWDKNSGEAPPAFPDDVIEKTRERYVAAYEQLTGQKFS</sequence>
<dbReference type="InterPro" id="IPR018236">
    <property type="entry name" value="SAICAR_synthetase_CS"/>
</dbReference>
<evidence type="ECO:0000256" key="4">
    <source>
        <dbReference type="ARBA" id="ARBA00022598"/>
    </source>
</evidence>
<evidence type="ECO:0000256" key="1">
    <source>
        <dbReference type="ARBA" id="ARBA00004672"/>
    </source>
</evidence>
<dbReference type="Gene3D" id="3.30.470.20">
    <property type="entry name" value="ATP-grasp fold, B domain"/>
    <property type="match status" value="1"/>
</dbReference>
<accession>A0A6J6L656</accession>